<dbReference type="KEGG" id="bov:BOV_A0971"/>
<evidence type="ECO:0000313" key="1">
    <source>
        <dbReference type="EMBL" id="ABQ62509.1"/>
    </source>
</evidence>
<reference evidence="2" key="1">
    <citation type="journal article" date="2009" name="PLoS ONE">
        <title>Genome degradation in Brucella ovis corresponds with narrowing of its host range and tissue tropism.</title>
        <authorList>
            <person name="Tsolis R.M."/>
            <person name="Seshadri R."/>
            <person name="Santos R.L."/>
            <person name="Sangari F.J."/>
            <person name="Lobo J.M."/>
            <person name="de Jong M.F."/>
            <person name="Ren Q."/>
            <person name="Myers G."/>
            <person name="Brinkac L.M."/>
            <person name="Nelson W.C."/>
            <person name="Deboy R.T."/>
            <person name="Angiuoli S."/>
            <person name="Khouri H."/>
            <person name="Dimitrov G."/>
            <person name="Robinson J.R."/>
            <person name="Mulligan S."/>
            <person name="Walker R.L."/>
            <person name="Elzer P.E."/>
            <person name="Hassan K.A."/>
            <person name="Paulsen I.T."/>
        </authorList>
    </citation>
    <scope>NUCLEOTIDE SEQUENCE [LARGE SCALE GENOMIC DNA]</scope>
    <source>
        <strain evidence="2">ATCC 25840 / 63/290 / NCTC 10512</strain>
    </source>
</reference>
<protein>
    <submittedName>
        <fullName evidence="1">Uncharacterized protein</fullName>
    </submittedName>
</protein>
<sequence length="30" mass="3280">MKANENNILWLKIAGYMPDGIVVSSGTFPI</sequence>
<dbReference type="AlphaFoldDB" id="A0A0H3AUQ6"/>
<evidence type="ECO:0000313" key="2">
    <source>
        <dbReference type="Proteomes" id="UP000006383"/>
    </source>
</evidence>
<name>A0A0H3AUQ6_BRUO2</name>
<dbReference type="HOGENOM" id="CLU_3402480_0_0_5"/>
<keyword evidence="2" id="KW-1185">Reference proteome</keyword>
<dbReference type="Proteomes" id="UP000006383">
    <property type="component" value="Chromosome II"/>
</dbReference>
<accession>A0A0H3AUQ6</accession>
<proteinExistence type="predicted"/>
<gene>
    <name evidence="1" type="ordered locus">BOV_A0971</name>
</gene>
<dbReference type="EMBL" id="CP000709">
    <property type="protein sequence ID" value="ABQ62509.1"/>
    <property type="molecule type" value="Genomic_DNA"/>
</dbReference>
<organism evidence="1 2">
    <name type="scientific">Brucella ovis (strain ATCC 25840 / 63/290 / NCTC 10512)</name>
    <dbReference type="NCBI Taxonomy" id="444178"/>
    <lineage>
        <taxon>Bacteria</taxon>
        <taxon>Pseudomonadati</taxon>
        <taxon>Pseudomonadota</taxon>
        <taxon>Alphaproteobacteria</taxon>
        <taxon>Hyphomicrobiales</taxon>
        <taxon>Brucellaceae</taxon>
        <taxon>Brucella/Ochrobactrum group</taxon>
        <taxon>Brucella</taxon>
    </lineage>
</organism>